<protein>
    <submittedName>
        <fullName evidence="1">Uncharacterized protein</fullName>
    </submittedName>
</protein>
<reference evidence="1 2" key="1">
    <citation type="submission" date="2014-06" db="EMBL/GenBank/DDBJ databases">
        <authorList>
            <person name="Swart Estienne"/>
        </authorList>
    </citation>
    <scope>NUCLEOTIDE SEQUENCE [LARGE SCALE GENOMIC DNA]</scope>
    <source>
        <strain evidence="1 2">130c</strain>
    </source>
</reference>
<proteinExistence type="predicted"/>
<sequence length="174" mass="20618">MCLIRQEGNKFTFVFSDVLNGITIGRLIKKGEYSYQFIQDNKRLVNRGQVSSIILVRLDIIAYSEKDHLKIFDIKRKKLIKSIICPNYPHLFKIQDYNYKQNPFAFVKSNNSISLFNLRNYQLTKVIDSKYCYISKMCSLINIRIGNSDQKYRLIEIQRYDCQAEIREIIVKII</sequence>
<dbReference type="InParanoid" id="A0A078ADD9"/>
<keyword evidence="2" id="KW-1185">Reference proteome</keyword>
<dbReference type="AlphaFoldDB" id="A0A078ADD9"/>
<accession>A0A078ADD9</accession>
<organism evidence="1 2">
    <name type="scientific">Stylonychia lemnae</name>
    <name type="common">Ciliate</name>
    <dbReference type="NCBI Taxonomy" id="5949"/>
    <lineage>
        <taxon>Eukaryota</taxon>
        <taxon>Sar</taxon>
        <taxon>Alveolata</taxon>
        <taxon>Ciliophora</taxon>
        <taxon>Intramacronucleata</taxon>
        <taxon>Spirotrichea</taxon>
        <taxon>Stichotrichia</taxon>
        <taxon>Sporadotrichida</taxon>
        <taxon>Oxytrichidae</taxon>
        <taxon>Stylonychinae</taxon>
        <taxon>Stylonychia</taxon>
    </lineage>
</organism>
<gene>
    <name evidence="1" type="primary">Contig251.g287</name>
    <name evidence="1" type="ORF">STYLEM_8537</name>
</gene>
<dbReference type="SUPFAM" id="SSF50978">
    <property type="entry name" value="WD40 repeat-like"/>
    <property type="match status" value="1"/>
</dbReference>
<name>A0A078ADD9_STYLE</name>
<dbReference type="EMBL" id="CCKQ01008101">
    <property type="protein sequence ID" value="CDW79547.1"/>
    <property type="molecule type" value="Genomic_DNA"/>
</dbReference>
<dbReference type="InterPro" id="IPR036322">
    <property type="entry name" value="WD40_repeat_dom_sf"/>
</dbReference>
<dbReference type="Proteomes" id="UP000039865">
    <property type="component" value="Unassembled WGS sequence"/>
</dbReference>
<evidence type="ECO:0000313" key="2">
    <source>
        <dbReference type="Proteomes" id="UP000039865"/>
    </source>
</evidence>
<evidence type="ECO:0000313" key="1">
    <source>
        <dbReference type="EMBL" id="CDW79547.1"/>
    </source>
</evidence>